<evidence type="ECO:0000256" key="10">
    <source>
        <dbReference type="ARBA" id="ARBA00066311"/>
    </source>
</evidence>
<dbReference type="AlphaFoldDB" id="A0A7U8C468"/>
<feature type="domain" description="Nitroreductase" evidence="12">
    <location>
        <begin position="27"/>
        <end position="192"/>
    </location>
</feature>
<evidence type="ECO:0000256" key="8">
    <source>
        <dbReference type="ARBA" id="ARBA00051314"/>
    </source>
</evidence>
<evidence type="ECO:0000256" key="1">
    <source>
        <dbReference type="ARBA" id="ARBA00011823"/>
    </source>
</evidence>
<evidence type="ECO:0000259" key="12">
    <source>
        <dbReference type="Pfam" id="PF00881"/>
    </source>
</evidence>
<evidence type="ECO:0000256" key="3">
    <source>
        <dbReference type="ARBA" id="ARBA00022643"/>
    </source>
</evidence>
<dbReference type="Gene3D" id="3.40.109.10">
    <property type="entry name" value="NADH Oxidase"/>
    <property type="match status" value="1"/>
</dbReference>
<dbReference type="SUPFAM" id="SSF55469">
    <property type="entry name" value="FMN-dependent nitroreductase-like"/>
    <property type="match status" value="1"/>
</dbReference>
<dbReference type="GO" id="GO:0009236">
    <property type="term" value="P:cobalamin biosynthetic process"/>
    <property type="evidence" value="ECO:0007669"/>
    <property type="project" value="UniProtKB-ARBA"/>
</dbReference>
<evidence type="ECO:0000256" key="9">
    <source>
        <dbReference type="ARBA" id="ARBA00061097"/>
    </source>
</evidence>
<dbReference type="InterPro" id="IPR000415">
    <property type="entry name" value="Nitroreductase-like"/>
</dbReference>
<evidence type="ECO:0000256" key="6">
    <source>
        <dbReference type="ARBA" id="ARBA00023002"/>
    </source>
</evidence>
<comment type="catalytic activity">
    <reaction evidence="8">
        <text>FMNH2 + O2 = dialurate + 5,6-dimethylbenzimidazole + D-erythrose 4-phosphate + H(+)</text>
        <dbReference type="Rhea" id="RHEA:27345"/>
        <dbReference type="ChEBI" id="CHEBI:15378"/>
        <dbReference type="ChEBI" id="CHEBI:15379"/>
        <dbReference type="ChEBI" id="CHEBI:15890"/>
        <dbReference type="ChEBI" id="CHEBI:16897"/>
        <dbReference type="ChEBI" id="CHEBI:57618"/>
        <dbReference type="ChEBI" id="CHEBI:140629"/>
        <dbReference type="EC" id="1.13.11.79"/>
    </reaction>
</comment>
<dbReference type="EMBL" id="AAOW01000042">
    <property type="protein sequence ID" value="EAR59599.1"/>
    <property type="molecule type" value="Genomic_DNA"/>
</dbReference>
<dbReference type="PANTHER" id="PTHR23026:SF90">
    <property type="entry name" value="IODOTYROSINE DEIODINASE 1"/>
    <property type="match status" value="1"/>
</dbReference>
<evidence type="ECO:0000256" key="2">
    <source>
        <dbReference type="ARBA" id="ARBA00022630"/>
    </source>
</evidence>
<evidence type="ECO:0000313" key="13">
    <source>
        <dbReference type="EMBL" id="EAR59599.1"/>
    </source>
</evidence>
<gene>
    <name evidence="13" type="ORF">MED92_12094</name>
</gene>
<evidence type="ECO:0000256" key="4">
    <source>
        <dbReference type="ARBA" id="ARBA00022741"/>
    </source>
</evidence>
<dbReference type="PANTHER" id="PTHR23026">
    <property type="entry name" value="NADPH NITROREDUCTASE"/>
    <property type="match status" value="1"/>
</dbReference>
<dbReference type="CDD" id="cd02145">
    <property type="entry name" value="BluB"/>
    <property type="match status" value="1"/>
</dbReference>
<dbReference type="Proteomes" id="UP000002171">
    <property type="component" value="Unassembled WGS sequence"/>
</dbReference>
<dbReference type="InterPro" id="IPR012825">
    <property type="entry name" value="BluB"/>
</dbReference>
<proteinExistence type="inferred from homology"/>
<keyword evidence="2" id="KW-0285">Flavoprotein</keyword>
<dbReference type="GO" id="GO:0000166">
    <property type="term" value="F:nucleotide binding"/>
    <property type="evidence" value="ECO:0007669"/>
    <property type="project" value="UniProtKB-KW"/>
</dbReference>
<dbReference type="Pfam" id="PF00881">
    <property type="entry name" value="Nitroreductase"/>
    <property type="match status" value="1"/>
</dbReference>
<protein>
    <recommendedName>
        <fullName evidence="11">5,6-dimethylbenzimidazole synthase</fullName>
        <ecNumber evidence="10">1.13.11.79</ecNumber>
    </recommendedName>
</protein>
<dbReference type="NCBIfam" id="TIGR02476">
    <property type="entry name" value="BluB"/>
    <property type="match status" value="1"/>
</dbReference>
<dbReference type="GO" id="GO:0102919">
    <property type="term" value="F:5,6-dimethylbenzimidazole synthase activity"/>
    <property type="evidence" value="ECO:0007669"/>
    <property type="project" value="UniProtKB-EC"/>
</dbReference>
<reference evidence="13 14" key="1">
    <citation type="submission" date="2006-02" db="EMBL/GenBank/DDBJ databases">
        <authorList>
            <person name="Pinhassi J."/>
            <person name="Pedros-Alio C."/>
            <person name="Ferriera S."/>
            <person name="Johnson J."/>
            <person name="Kravitz S."/>
            <person name="Halpern A."/>
            <person name="Remington K."/>
            <person name="Beeson K."/>
            <person name="Tran B."/>
            <person name="Rogers Y.-H."/>
            <person name="Friedman R."/>
            <person name="Venter J.C."/>
        </authorList>
    </citation>
    <scope>NUCLEOTIDE SEQUENCE [LARGE SCALE GENOMIC DNA]</scope>
    <source>
        <strain evidence="13 14">MED92</strain>
    </source>
</reference>
<keyword evidence="5" id="KW-0521">NADP</keyword>
<dbReference type="InterPro" id="IPR029479">
    <property type="entry name" value="Nitroreductase"/>
</dbReference>
<dbReference type="EC" id="1.13.11.79" evidence="10"/>
<accession>A0A7U8C468</accession>
<comment type="caution">
    <text evidence="13">The sequence shown here is derived from an EMBL/GenBank/DDBJ whole genome shotgun (WGS) entry which is preliminary data.</text>
</comment>
<evidence type="ECO:0000256" key="5">
    <source>
        <dbReference type="ARBA" id="ARBA00022857"/>
    </source>
</evidence>
<keyword evidence="3" id="KW-0288">FMN</keyword>
<evidence type="ECO:0000313" key="14">
    <source>
        <dbReference type="Proteomes" id="UP000002171"/>
    </source>
</evidence>
<comment type="subunit">
    <text evidence="1">Homooctamer.</text>
</comment>
<keyword evidence="7" id="KW-0520">NAD</keyword>
<keyword evidence="4" id="KW-0547">Nucleotide-binding</keyword>
<keyword evidence="14" id="KW-1185">Reference proteome</keyword>
<organism evidence="13 14">
    <name type="scientific">Neptuniibacter caesariensis</name>
    <dbReference type="NCBI Taxonomy" id="207954"/>
    <lineage>
        <taxon>Bacteria</taxon>
        <taxon>Pseudomonadati</taxon>
        <taxon>Pseudomonadota</taxon>
        <taxon>Gammaproteobacteria</taxon>
        <taxon>Oceanospirillales</taxon>
        <taxon>Oceanospirillaceae</taxon>
        <taxon>Neptuniibacter</taxon>
    </lineage>
</organism>
<evidence type="ECO:0000256" key="11">
    <source>
        <dbReference type="ARBA" id="ARBA00068702"/>
    </source>
</evidence>
<comment type="similarity">
    <text evidence="9">Belongs to the BluB family.</text>
</comment>
<dbReference type="RefSeq" id="WP_007020085.1">
    <property type="nucleotide sequence ID" value="NZ_CH724125.1"/>
</dbReference>
<dbReference type="OrthoDB" id="9773807at2"/>
<dbReference type="FunFam" id="3.40.109.10:FF:000013">
    <property type="entry name" value="5,6-dimethylbenzimidazole synthase"/>
    <property type="match status" value="1"/>
</dbReference>
<evidence type="ECO:0000256" key="7">
    <source>
        <dbReference type="ARBA" id="ARBA00023027"/>
    </source>
</evidence>
<name>A0A7U8C468_NEPCE</name>
<dbReference type="InterPro" id="IPR050627">
    <property type="entry name" value="Nitroreductase/BluB"/>
</dbReference>
<sequence length="227" mass="25808">MSHTKQTEPQADIDELAREHFYQVLYGRRDVRNQFLPDPVPDDVLTNILHAAHHAPSVGLSQPWNFILIRNPELRNQIYSAFCQANDEAAQMFEGDRRSQYQSLKLQGILDAPLNVCITCDRNRGGPVVLGKTHQPEMDLYSTVCAVQNFWLSARAENVGVGWVSIINKNKLAGLLKLPEGVVPVAYLCVGYVSEFLTKPELELSNWEKRKQLEEMIFDDTWANRKG</sequence>
<keyword evidence="6" id="KW-0560">Oxidoreductase</keyword>